<name>A0ABX7VEB6_XENBU</name>
<dbReference type="RefSeq" id="WP_209027087.1">
    <property type="nucleotide sequence ID" value="NZ_CP072455.1"/>
</dbReference>
<feature type="transmembrane region" description="Helical" evidence="1">
    <location>
        <begin position="137"/>
        <end position="157"/>
    </location>
</feature>
<evidence type="ECO:0000313" key="2">
    <source>
        <dbReference type="EMBL" id="QTL39068.1"/>
    </source>
</evidence>
<protein>
    <submittedName>
        <fullName evidence="2">Uncharacterized protein</fullName>
    </submittedName>
</protein>
<organism evidence="2 3">
    <name type="scientific">Xenorhabdus budapestensis</name>
    <dbReference type="NCBI Taxonomy" id="290110"/>
    <lineage>
        <taxon>Bacteria</taxon>
        <taxon>Pseudomonadati</taxon>
        <taxon>Pseudomonadota</taxon>
        <taxon>Gammaproteobacteria</taxon>
        <taxon>Enterobacterales</taxon>
        <taxon>Morganellaceae</taxon>
        <taxon>Xenorhabdus</taxon>
    </lineage>
</organism>
<keyword evidence="3" id="KW-1185">Reference proteome</keyword>
<gene>
    <name evidence="2" type="ORF">HGO23_14580</name>
</gene>
<evidence type="ECO:0000313" key="3">
    <source>
        <dbReference type="Proteomes" id="UP000665047"/>
    </source>
</evidence>
<proteinExistence type="predicted"/>
<sequence>MKDIINYLIQNYSGVLELIAAFFSGVGITIHRVYKGITLFSNRKTSKNKHYLNEYSDVLNDKNKAYLKYIINEDVMFKVTKTRSPKLRSIIPNLEKDGVRFDYVRDIKRLNFYVSFNYENPIIKIDRYYKLNKFSEVMLKSIFFIAMIYISFLIFYFENKNSSEYYFLLVSMFITAIGVLSVYIMIASPSKKRIKKLNEILSKYKVDDTELF</sequence>
<keyword evidence="1" id="KW-1133">Transmembrane helix</keyword>
<feature type="transmembrane region" description="Helical" evidence="1">
    <location>
        <begin position="163"/>
        <end position="186"/>
    </location>
</feature>
<keyword evidence="1" id="KW-0812">Transmembrane</keyword>
<accession>A0ABX7VEB6</accession>
<dbReference type="Proteomes" id="UP000665047">
    <property type="component" value="Chromosome"/>
</dbReference>
<dbReference type="EMBL" id="CP072455">
    <property type="protein sequence ID" value="QTL39068.1"/>
    <property type="molecule type" value="Genomic_DNA"/>
</dbReference>
<feature type="transmembrane region" description="Helical" evidence="1">
    <location>
        <begin position="12"/>
        <end position="34"/>
    </location>
</feature>
<reference evidence="2 3" key="1">
    <citation type="submission" date="2021-03" db="EMBL/GenBank/DDBJ databases">
        <title>Complete Genome Sequence Data of Xenorhabdus budapestensis strain C72, a Candidate Biological Control Agent, from China.</title>
        <authorList>
            <person name="LI B."/>
            <person name="WANG S."/>
            <person name="QIU D."/>
        </authorList>
    </citation>
    <scope>NUCLEOTIDE SEQUENCE [LARGE SCALE GENOMIC DNA]</scope>
    <source>
        <strain evidence="2 3">C-7-2</strain>
    </source>
</reference>
<evidence type="ECO:0000256" key="1">
    <source>
        <dbReference type="SAM" id="Phobius"/>
    </source>
</evidence>
<keyword evidence="1" id="KW-0472">Membrane</keyword>